<dbReference type="InterPro" id="IPR011712">
    <property type="entry name" value="Sig_transdc_His_kin_sub3_dim/P"/>
</dbReference>
<keyword evidence="3" id="KW-0902">Two-component regulatory system</keyword>
<evidence type="ECO:0000256" key="4">
    <source>
        <dbReference type="SAM" id="Phobius"/>
    </source>
</evidence>
<dbReference type="RefSeq" id="WP_250582069.1">
    <property type="nucleotide sequence ID" value="NZ_JAMLJN010000006.1"/>
</dbReference>
<evidence type="ECO:0000313" key="7">
    <source>
        <dbReference type="Proteomes" id="UP001203342"/>
    </source>
</evidence>
<dbReference type="EMBL" id="JAMLJN010000006">
    <property type="protein sequence ID" value="MCL9770557.1"/>
    <property type="molecule type" value="Genomic_DNA"/>
</dbReference>
<evidence type="ECO:0000256" key="3">
    <source>
        <dbReference type="ARBA" id="ARBA00023012"/>
    </source>
</evidence>
<dbReference type="InterPro" id="IPR050482">
    <property type="entry name" value="Sensor_HK_TwoCompSys"/>
</dbReference>
<evidence type="ECO:0000259" key="5">
    <source>
        <dbReference type="Pfam" id="PF07730"/>
    </source>
</evidence>
<name>A0ABT0THU6_9FLAO</name>
<evidence type="ECO:0000256" key="1">
    <source>
        <dbReference type="ARBA" id="ARBA00022679"/>
    </source>
</evidence>
<keyword evidence="4" id="KW-0812">Transmembrane</keyword>
<feature type="transmembrane region" description="Helical" evidence="4">
    <location>
        <begin position="12"/>
        <end position="32"/>
    </location>
</feature>
<dbReference type="Pfam" id="PF07730">
    <property type="entry name" value="HisKA_3"/>
    <property type="match status" value="1"/>
</dbReference>
<accession>A0ABT0THU6</accession>
<keyword evidence="4" id="KW-0472">Membrane</keyword>
<reference evidence="6 7" key="1">
    <citation type="submission" date="2022-05" db="EMBL/GenBank/DDBJ databases">
        <title>Flavobacterium sp., isolated from activated sludge.</title>
        <authorList>
            <person name="Ran Q."/>
        </authorList>
    </citation>
    <scope>NUCLEOTIDE SEQUENCE [LARGE SCALE GENOMIC DNA]</scope>
    <source>
        <strain evidence="6 7">HXWNR69</strain>
    </source>
</reference>
<evidence type="ECO:0000256" key="2">
    <source>
        <dbReference type="ARBA" id="ARBA00022777"/>
    </source>
</evidence>
<protein>
    <submittedName>
        <fullName evidence="6">Histidine kinase</fullName>
    </submittedName>
</protein>
<evidence type="ECO:0000313" key="6">
    <source>
        <dbReference type="EMBL" id="MCL9770557.1"/>
    </source>
</evidence>
<dbReference type="Proteomes" id="UP001203342">
    <property type="component" value="Unassembled WGS sequence"/>
</dbReference>
<proteinExistence type="predicted"/>
<organism evidence="6 7">
    <name type="scientific">Flavobacterium fragile</name>
    <dbReference type="NCBI Taxonomy" id="2949085"/>
    <lineage>
        <taxon>Bacteria</taxon>
        <taxon>Pseudomonadati</taxon>
        <taxon>Bacteroidota</taxon>
        <taxon>Flavobacteriia</taxon>
        <taxon>Flavobacteriales</taxon>
        <taxon>Flavobacteriaceae</taxon>
        <taxon>Flavobacterium</taxon>
    </lineage>
</organism>
<keyword evidence="2 6" id="KW-0418">Kinase</keyword>
<dbReference type="Gene3D" id="1.20.5.1930">
    <property type="match status" value="1"/>
</dbReference>
<dbReference type="GO" id="GO:0016301">
    <property type="term" value="F:kinase activity"/>
    <property type="evidence" value="ECO:0007669"/>
    <property type="project" value="UniProtKB-KW"/>
</dbReference>
<comment type="caution">
    <text evidence="6">The sequence shown here is derived from an EMBL/GenBank/DDBJ whole genome shotgun (WGS) entry which is preliminary data.</text>
</comment>
<dbReference type="PANTHER" id="PTHR24421">
    <property type="entry name" value="NITRATE/NITRITE SENSOR PROTEIN NARX-RELATED"/>
    <property type="match status" value="1"/>
</dbReference>
<dbReference type="SUPFAM" id="SSF55874">
    <property type="entry name" value="ATPase domain of HSP90 chaperone/DNA topoisomerase II/histidine kinase"/>
    <property type="match status" value="1"/>
</dbReference>
<sequence>MDVVKDIKIAFILGTAIMLFLVFGLLFLVLFYQNHFMKMKRNEANLLLKTALESEKNERERIAIDLHDGVQGDLNALKFTLAGLETGVLDEKFKAHIQLLQNTLQQTTENVRVISQKLMPPLLDQKGLRPALEVYFEFLQTHSDAKLDLKGDLDDFELSSHEKYALFRLIQELIQNMFKHGQVTMVQLMIESQTKELQIKITDNGIPFDFFSTFEANHSGGLQNIMSRIKSIGATMKQLSDDKSNTYIIQLKRK</sequence>
<gene>
    <name evidence="6" type="ORF">NAT47_09010</name>
</gene>
<dbReference type="InterPro" id="IPR036890">
    <property type="entry name" value="HATPase_C_sf"/>
</dbReference>
<feature type="domain" description="Signal transduction histidine kinase subgroup 3 dimerisation and phosphoacceptor" evidence="5">
    <location>
        <begin position="58"/>
        <end position="121"/>
    </location>
</feature>
<keyword evidence="7" id="KW-1185">Reference proteome</keyword>
<keyword evidence="1" id="KW-0808">Transferase</keyword>
<dbReference type="Gene3D" id="3.30.565.10">
    <property type="entry name" value="Histidine kinase-like ATPase, C-terminal domain"/>
    <property type="match status" value="1"/>
</dbReference>
<keyword evidence="4" id="KW-1133">Transmembrane helix</keyword>